<dbReference type="RefSeq" id="XP_046012404.1">
    <property type="nucleotide sequence ID" value="XM_046147915.1"/>
</dbReference>
<proteinExistence type="predicted"/>
<comment type="caution">
    <text evidence="1">The sequence shown here is derived from an EMBL/GenBank/DDBJ whole genome shotgun (WGS) entry which is preliminary data.</text>
</comment>
<keyword evidence="2" id="KW-1185">Reference proteome</keyword>
<accession>A0A9P9BTR3</accession>
<dbReference type="Proteomes" id="UP000756346">
    <property type="component" value="Unassembled WGS sequence"/>
</dbReference>
<sequence>MAAATSQPLACVPVVQVAQYLKAGTCSRTTMQRRVGPKTRRQATLTLPRQRYSYLHQGCTCLPAPRCVLLLLLPSFLLRSLLPLLHAPRLPSSLSSSSFRPPTLTPFGVLSVLSFPAAPRSFITNSVCSYQQPRRFSSSILQNNNNNQQQHGTAVSVPGITIQKDDRKTPSPVLSATPLPARTLLLVLLISTTTLYSPP</sequence>
<evidence type="ECO:0000313" key="1">
    <source>
        <dbReference type="EMBL" id="KAH7030724.1"/>
    </source>
</evidence>
<dbReference type="EMBL" id="JAGTJQ010000005">
    <property type="protein sequence ID" value="KAH7030724.1"/>
    <property type="molecule type" value="Genomic_DNA"/>
</dbReference>
<dbReference type="GeneID" id="70177461"/>
<protein>
    <submittedName>
        <fullName evidence="1">Uncharacterized protein</fullName>
    </submittedName>
</protein>
<name>A0A9P9BTR3_9PEZI</name>
<gene>
    <name evidence="1" type="ORF">B0I36DRAFT_113275</name>
</gene>
<organism evidence="1 2">
    <name type="scientific">Microdochium trichocladiopsis</name>
    <dbReference type="NCBI Taxonomy" id="1682393"/>
    <lineage>
        <taxon>Eukaryota</taxon>
        <taxon>Fungi</taxon>
        <taxon>Dikarya</taxon>
        <taxon>Ascomycota</taxon>
        <taxon>Pezizomycotina</taxon>
        <taxon>Sordariomycetes</taxon>
        <taxon>Xylariomycetidae</taxon>
        <taxon>Xylariales</taxon>
        <taxon>Microdochiaceae</taxon>
        <taxon>Microdochium</taxon>
    </lineage>
</organism>
<dbReference type="AlphaFoldDB" id="A0A9P9BTR3"/>
<evidence type="ECO:0000313" key="2">
    <source>
        <dbReference type="Proteomes" id="UP000756346"/>
    </source>
</evidence>
<reference evidence="1" key="1">
    <citation type="journal article" date="2021" name="Nat. Commun.">
        <title>Genetic determinants of endophytism in the Arabidopsis root mycobiome.</title>
        <authorList>
            <person name="Mesny F."/>
            <person name="Miyauchi S."/>
            <person name="Thiergart T."/>
            <person name="Pickel B."/>
            <person name="Atanasova L."/>
            <person name="Karlsson M."/>
            <person name="Huettel B."/>
            <person name="Barry K.W."/>
            <person name="Haridas S."/>
            <person name="Chen C."/>
            <person name="Bauer D."/>
            <person name="Andreopoulos W."/>
            <person name="Pangilinan J."/>
            <person name="LaButti K."/>
            <person name="Riley R."/>
            <person name="Lipzen A."/>
            <person name="Clum A."/>
            <person name="Drula E."/>
            <person name="Henrissat B."/>
            <person name="Kohler A."/>
            <person name="Grigoriev I.V."/>
            <person name="Martin F.M."/>
            <person name="Hacquard S."/>
        </authorList>
    </citation>
    <scope>NUCLEOTIDE SEQUENCE</scope>
    <source>
        <strain evidence="1">MPI-CAGE-CH-0230</strain>
    </source>
</reference>